<feature type="transmembrane region" description="Helical" evidence="1">
    <location>
        <begin position="131"/>
        <end position="151"/>
    </location>
</feature>
<dbReference type="RefSeq" id="WP_076585642.1">
    <property type="nucleotide sequence ID" value="NZ_FTLW01000002.1"/>
</dbReference>
<feature type="transmembrane region" description="Helical" evidence="1">
    <location>
        <begin position="46"/>
        <end position="65"/>
    </location>
</feature>
<dbReference type="Proteomes" id="UP000241788">
    <property type="component" value="Unassembled WGS sequence"/>
</dbReference>
<accession>A0A1N6R146</accession>
<proteinExistence type="predicted"/>
<evidence type="ECO:0000256" key="1">
    <source>
        <dbReference type="SAM" id="Phobius"/>
    </source>
</evidence>
<name>A0A1N6R146_9GAMM</name>
<evidence type="ECO:0000313" key="3">
    <source>
        <dbReference type="Proteomes" id="UP000241788"/>
    </source>
</evidence>
<dbReference type="OrthoDB" id="826511at2"/>
<keyword evidence="1" id="KW-0472">Membrane</keyword>
<keyword evidence="1" id="KW-0812">Transmembrane</keyword>
<reference evidence="3" key="1">
    <citation type="submission" date="2017-01" db="EMBL/GenBank/DDBJ databases">
        <authorList>
            <person name="Varghese N."/>
            <person name="Submissions S."/>
        </authorList>
    </citation>
    <scope>NUCLEOTIDE SEQUENCE [LARGE SCALE GENOMIC DNA]</scope>
    <source>
        <strain evidence="3">UM1</strain>
    </source>
</reference>
<organism evidence="2 3">
    <name type="scientific">Solilutibacter tolerans</name>
    <dbReference type="NCBI Taxonomy" id="1604334"/>
    <lineage>
        <taxon>Bacteria</taxon>
        <taxon>Pseudomonadati</taxon>
        <taxon>Pseudomonadota</taxon>
        <taxon>Gammaproteobacteria</taxon>
        <taxon>Lysobacterales</taxon>
        <taxon>Lysobacteraceae</taxon>
        <taxon>Solilutibacter</taxon>
    </lineage>
</organism>
<dbReference type="EMBL" id="FTLW01000002">
    <property type="protein sequence ID" value="SIQ22543.1"/>
    <property type="molecule type" value="Genomic_DNA"/>
</dbReference>
<feature type="transmembrane region" description="Helical" evidence="1">
    <location>
        <begin position="77"/>
        <end position="101"/>
    </location>
</feature>
<evidence type="ECO:0000313" key="2">
    <source>
        <dbReference type="EMBL" id="SIQ22543.1"/>
    </source>
</evidence>
<dbReference type="STRING" id="1604334.SAMN05421546_0862"/>
<keyword evidence="3" id="KW-1185">Reference proteome</keyword>
<feature type="transmembrane region" description="Helical" evidence="1">
    <location>
        <begin position="6"/>
        <end position="26"/>
    </location>
</feature>
<dbReference type="Pfam" id="PF09980">
    <property type="entry name" value="DUF2214"/>
    <property type="match status" value="1"/>
</dbReference>
<dbReference type="InterPro" id="IPR018706">
    <property type="entry name" value="DUF2214_membrane"/>
</dbReference>
<dbReference type="AlphaFoldDB" id="A0A1N6R146"/>
<keyword evidence="1" id="KW-1133">Transmembrane helix</keyword>
<sequence>MILHALVSVGHFIAAFALVAALVAEWTMLRGRVDGAVIERLLRADLIYGLSAITVLAFGLCRVFFFDKPAAYYLHSVPFWAKLVLFAVIGLLSIAPTLALFRARRAARVDVNYVMAASEMGMLRRRVSIELMLLALVLLAASLTAKGVGLLD</sequence>
<protein>
    <submittedName>
        <fullName evidence="2">Putative membrane protein</fullName>
    </submittedName>
</protein>
<gene>
    <name evidence="2" type="ORF">SAMN05421546_0862</name>
</gene>